<dbReference type="EMBL" id="GBRH01161512">
    <property type="protein sequence ID" value="JAE36384.1"/>
    <property type="molecule type" value="Transcribed_RNA"/>
</dbReference>
<dbReference type="AlphaFoldDB" id="A0A0A9HKL7"/>
<sequence>MERTRVRATCPSPVTYEQYTPAADQSALTAKFSLRSWNTPVQVLKSSSNLVSRASKWPEP</sequence>
<reference evidence="1" key="2">
    <citation type="journal article" date="2015" name="Data Brief">
        <title>Shoot transcriptome of the giant reed, Arundo donax.</title>
        <authorList>
            <person name="Barrero R.A."/>
            <person name="Guerrero F.D."/>
            <person name="Moolhuijzen P."/>
            <person name="Goolsby J.A."/>
            <person name="Tidwell J."/>
            <person name="Bellgard S.E."/>
            <person name="Bellgard M.I."/>
        </authorList>
    </citation>
    <scope>NUCLEOTIDE SEQUENCE</scope>
    <source>
        <tissue evidence="1">Shoot tissue taken approximately 20 cm above the soil surface</tissue>
    </source>
</reference>
<organism evidence="1">
    <name type="scientific">Arundo donax</name>
    <name type="common">Giant reed</name>
    <name type="synonym">Donax arundinaceus</name>
    <dbReference type="NCBI Taxonomy" id="35708"/>
    <lineage>
        <taxon>Eukaryota</taxon>
        <taxon>Viridiplantae</taxon>
        <taxon>Streptophyta</taxon>
        <taxon>Embryophyta</taxon>
        <taxon>Tracheophyta</taxon>
        <taxon>Spermatophyta</taxon>
        <taxon>Magnoliopsida</taxon>
        <taxon>Liliopsida</taxon>
        <taxon>Poales</taxon>
        <taxon>Poaceae</taxon>
        <taxon>PACMAD clade</taxon>
        <taxon>Arundinoideae</taxon>
        <taxon>Arundineae</taxon>
        <taxon>Arundo</taxon>
    </lineage>
</organism>
<protein>
    <submittedName>
        <fullName evidence="1">Uncharacterized protein</fullName>
    </submittedName>
</protein>
<reference evidence="1" key="1">
    <citation type="submission" date="2014-09" db="EMBL/GenBank/DDBJ databases">
        <authorList>
            <person name="Magalhaes I.L.F."/>
            <person name="Oliveira U."/>
            <person name="Santos F.R."/>
            <person name="Vidigal T.H.D.A."/>
            <person name="Brescovit A.D."/>
            <person name="Santos A.J."/>
        </authorList>
    </citation>
    <scope>NUCLEOTIDE SEQUENCE</scope>
    <source>
        <tissue evidence="1">Shoot tissue taken approximately 20 cm above the soil surface</tissue>
    </source>
</reference>
<evidence type="ECO:0000313" key="1">
    <source>
        <dbReference type="EMBL" id="JAE36384.1"/>
    </source>
</evidence>
<name>A0A0A9HKL7_ARUDO</name>
<proteinExistence type="predicted"/>
<accession>A0A0A9HKL7</accession>